<dbReference type="Gene3D" id="3.30.70.270">
    <property type="match status" value="2"/>
</dbReference>
<comment type="similarity">
    <text evidence="3">Belongs to the glycosyltransferase 39 family.</text>
</comment>
<evidence type="ECO:0000313" key="19">
    <source>
        <dbReference type="Proteomes" id="UP000245119"/>
    </source>
</evidence>
<comment type="catalytic activity">
    <reaction evidence="14">
        <text>a di-trans,poly-cis-dolichyl beta-D-mannosyl phosphate + L-seryl-[protein] = 3-O-(alpha-D-mannosyl)-L-seryl-[protein] + a di-trans,poly-cis-dolichyl phosphate + H(+)</text>
        <dbReference type="Rhea" id="RHEA:17377"/>
        <dbReference type="Rhea" id="RHEA-COMP:9863"/>
        <dbReference type="Rhea" id="RHEA-COMP:13546"/>
        <dbReference type="Rhea" id="RHEA-COMP:19498"/>
        <dbReference type="Rhea" id="RHEA-COMP:19501"/>
        <dbReference type="ChEBI" id="CHEBI:15378"/>
        <dbReference type="ChEBI" id="CHEBI:29999"/>
        <dbReference type="ChEBI" id="CHEBI:57683"/>
        <dbReference type="ChEBI" id="CHEBI:58211"/>
        <dbReference type="ChEBI" id="CHEBI:137321"/>
        <dbReference type="EC" id="2.4.1.109"/>
    </reaction>
</comment>
<evidence type="ECO:0000256" key="10">
    <source>
        <dbReference type="ARBA" id="ARBA00022989"/>
    </source>
</evidence>
<dbReference type="Pfam" id="PF02815">
    <property type="entry name" value="MIR"/>
    <property type="match status" value="1"/>
</dbReference>
<evidence type="ECO:0000256" key="8">
    <source>
        <dbReference type="ARBA" id="ARBA00022737"/>
    </source>
</evidence>
<dbReference type="OrthoDB" id="5561486at2759"/>
<feature type="domain" description="MIR" evidence="17">
    <location>
        <begin position="388"/>
        <end position="444"/>
    </location>
</feature>
<feature type="compositionally biased region" description="Basic and acidic residues" evidence="15">
    <location>
        <begin position="101"/>
        <end position="110"/>
    </location>
</feature>
<evidence type="ECO:0000256" key="7">
    <source>
        <dbReference type="ARBA" id="ARBA00022692"/>
    </source>
</evidence>
<evidence type="ECO:0000256" key="2">
    <source>
        <dbReference type="ARBA" id="ARBA00004922"/>
    </source>
</evidence>
<keyword evidence="5" id="KW-0328">Glycosyltransferase</keyword>
<gene>
    <name evidence="18" type="ORF">C0Q70_13592</name>
</gene>
<evidence type="ECO:0000256" key="9">
    <source>
        <dbReference type="ARBA" id="ARBA00022824"/>
    </source>
</evidence>
<dbReference type="STRING" id="400727.A0A2T7NXM2"/>
<dbReference type="GO" id="GO:0005789">
    <property type="term" value="C:endoplasmic reticulum membrane"/>
    <property type="evidence" value="ECO:0007669"/>
    <property type="project" value="UniProtKB-SubCell"/>
</dbReference>
<feature type="transmembrane region" description="Helical" evidence="16">
    <location>
        <begin position="242"/>
        <end position="259"/>
    </location>
</feature>
<comment type="pathway">
    <text evidence="2">Protein modification; protein glycosylation.</text>
</comment>
<dbReference type="AlphaFoldDB" id="A0A2T7NXM2"/>
<evidence type="ECO:0000256" key="6">
    <source>
        <dbReference type="ARBA" id="ARBA00022679"/>
    </source>
</evidence>
<dbReference type="InterPro" id="IPR036300">
    <property type="entry name" value="MIR_dom_sf"/>
</dbReference>
<keyword evidence="11 16" id="KW-0472">Membrane</keyword>
<evidence type="ECO:0000256" key="15">
    <source>
        <dbReference type="SAM" id="MobiDB-lite"/>
    </source>
</evidence>
<dbReference type="SUPFAM" id="SSF56672">
    <property type="entry name" value="DNA/RNA polymerases"/>
    <property type="match status" value="1"/>
</dbReference>
<evidence type="ECO:0000256" key="1">
    <source>
        <dbReference type="ARBA" id="ARBA00004477"/>
    </source>
</evidence>
<keyword evidence="19" id="KW-1185">Reference proteome</keyword>
<dbReference type="GO" id="GO:0004169">
    <property type="term" value="F:dolichyl-phosphate-mannose-protein mannosyltransferase activity"/>
    <property type="evidence" value="ECO:0007669"/>
    <property type="project" value="UniProtKB-EC"/>
</dbReference>
<evidence type="ECO:0000256" key="4">
    <source>
        <dbReference type="ARBA" id="ARBA00012839"/>
    </source>
</evidence>
<feature type="transmembrane region" description="Helical" evidence="16">
    <location>
        <begin position="271"/>
        <end position="290"/>
    </location>
</feature>
<dbReference type="InterPro" id="IPR027005">
    <property type="entry name" value="PMT-like"/>
</dbReference>
<keyword evidence="10 16" id="KW-1133">Transmembrane helix</keyword>
<feature type="domain" description="MIR" evidence="17">
    <location>
        <begin position="322"/>
        <end position="378"/>
    </location>
</feature>
<organism evidence="18 19">
    <name type="scientific">Pomacea canaliculata</name>
    <name type="common">Golden apple snail</name>
    <dbReference type="NCBI Taxonomy" id="400727"/>
    <lineage>
        <taxon>Eukaryota</taxon>
        <taxon>Metazoa</taxon>
        <taxon>Spiralia</taxon>
        <taxon>Lophotrochozoa</taxon>
        <taxon>Mollusca</taxon>
        <taxon>Gastropoda</taxon>
        <taxon>Caenogastropoda</taxon>
        <taxon>Architaenioglossa</taxon>
        <taxon>Ampullarioidea</taxon>
        <taxon>Ampullariidae</taxon>
        <taxon>Pomacea</taxon>
    </lineage>
</organism>
<dbReference type="PANTHER" id="PTHR10050">
    <property type="entry name" value="DOLICHYL-PHOSPHATE-MANNOSE--PROTEIN MANNOSYLTRANSFERASE"/>
    <property type="match status" value="1"/>
</dbReference>
<evidence type="ECO:0000256" key="13">
    <source>
        <dbReference type="ARBA" id="ARBA00045085"/>
    </source>
</evidence>
<dbReference type="UniPathway" id="UPA00378"/>
<dbReference type="SUPFAM" id="SSF82109">
    <property type="entry name" value="MIR domain"/>
    <property type="match status" value="1"/>
</dbReference>
<dbReference type="Gene3D" id="2.80.10.50">
    <property type="match status" value="1"/>
</dbReference>
<keyword evidence="7 16" id="KW-0812">Transmembrane</keyword>
<feature type="domain" description="MIR" evidence="17">
    <location>
        <begin position="449"/>
        <end position="505"/>
    </location>
</feature>
<comment type="caution">
    <text evidence="18">The sequence shown here is derived from an EMBL/GenBank/DDBJ whole genome shotgun (WGS) entry which is preliminary data.</text>
</comment>
<comment type="catalytic activity">
    <reaction evidence="13">
        <text>a di-trans,poly-cis-dolichyl beta-D-mannosyl phosphate + L-threonyl-[protein] = 3-O-(alpha-D-mannosyl)-L-threonyl-[protein] + a di-trans,poly-cis-dolichyl phosphate + H(+)</text>
        <dbReference type="Rhea" id="RHEA:53396"/>
        <dbReference type="Rhea" id="RHEA-COMP:11060"/>
        <dbReference type="Rhea" id="RHEA-COMP:13547"/>
        <dbReference type="Rhea" id="RHEA-COMP:19498"/>
        <dbReference type="Rhea" id="RHEA-COMP:19501"/>
        <dbReference type="ChEBI" id="CHEBI:15378"/>
        <dbReference type="ChEBI" id="CHEBI:30013"/>
        <dbReference type="ChEBI" id="CHEBI:57683"/>
        <dbReference type="ChEBI" id="CHEBI:58211"/>
        <dbReference type="ChEBI" id="CHEBI:137323"/>
        <dbReference type="EC" id="2.4.1.109"/>
    </reaction>
</comment>
<feature type="transmembrane region" description="Helical" evidence="16">
    <location>
        <begin position="577"/>
        <end position="596"/>
    </location>
</feature>
<feature type="transmembrane region" description="Helical" evidence="16">
    <location>
        <begin position="617"/>
        <end position="638"/>
    </location>
</feature>
<feature type="transmembrane region" description="Helical" evidence="16">
    <location>
        <begin position="677"/>
        <end position="700"/>
    </location>
</feature>
<dbReference type="CDD" id="cd23282">
    <property type="entry name" value="beta-trefoil_MIR_POMT2"/>
    <property type="match status" value="1"/>
</dbReference>
<dbReference type="InterPro" id="IPR003342">
    <property type="entry name" value="ArnT-like_N"/>
</dbReference>
<dbReference type="InterPro" id="IPR016093">
    <property type="entry name" value="MIR_motif"/>
</dbReference>
<dbReference type="PANTHER" id="PTHR10050:SF46">
    <property type="entry name" value="PROTEIN O-MANNOSYL-TRANSFERASE 2"/>
    <property type="match status" value="1"/>
</dbReference>
<evidence type="ECO:0000313" key="18">
    <source>
        <dbReference type="EMBL" id="PVD25927.1"/>
    </source>
</evidence>
<name>A0A2T7NXM2_POMCA</name>
<accession>A0A2T7NXM2</accession>
<feature type="region of interest" description="Disordered" evidence="15">
    <location>
        <begin position="88"/>
        <end position="119"/>
    </location>
</feature>
<dbReference type="InterPro" id="IPR032421">
    <property type="entry name" value="PMT_4TMC"/>
</dbReference>
<feature type="region of interest" description="Disordered" evidence="15">
    <location>
        <begin position="888"/>
        <end position="935"/>
    </location>
</feature>
<evidence type="ECO:0000256" key="3">
    <source>
        <dbReference type="ARBA" id="ARBA00007222"/>
    </source>
</evidence>
<keyword evidence="8" id="KW-0677">Repeat</keyword>
<comment type="subcellular location">
    <subcellularLocation>
        <location evidence="1">Endoplasmic reticulum membrane</location>
        <topology evidence="1">Multi-pass membrane protein</topology>
    </subcellularLocation>
</comment>
<protein>
    <recommendedName>
        <fullName evidence="12">Protein O-mannosyl-transferase 2</fullName>
        <ecNumber evidence="4">2.4.1.109</ecNumber>
    </recommendedName>
</protein>
<dbReference type="InterPro" id="IPR043128">
    <property type="entry name" value="Rev_trsase/Diguanyl_cyclase"/>
</dbReference>
<dbReference type="SMART" id="SM00472">
    <property type="entry name" value="MIR"/>
    <property type="match status" value="3"/>
</dbReference>
<dbReference type="Proteomes" id="UP000245119">
    <property type="component" value="Linkage Group LG8"/>
</dbReference>
<dbReference type="Pfam" id="PF16192">
    <property type="entry name" value="PMT_4TMC"/>
    <property type="match status" value="1"/>
</dbReference>
<dbReference type="InterPro" id="IPR043502">
    <property type="entry name" value="DNA/RNA_pol_sf"/>
</dbReference>
<sequence>MDVFEPSLRHRKIPSNRALPDLATSNSNCKANQLLESNKTECFGATNLDAGANRPLSSSTTLTVTNTEKKSCSSSFYDIIKAMNSFTRIGDESGDSNPNKGDAEKSDSKTEAQSGKEFSSIEEISTHYKTKSMERDKDCISNQVNSQNATNIQTPRAYYPSLLVFSVTSLLLRLHNIETPAHICWDETHFGKMGSWYINRTFFFDVHPPLGKMLIGLAGYLTGYDGSFSFAKPGDEYGDTPYMGMRVVSSIIILPFCFVQNHLIKHLIARIICLITVPFICYLLFFHIHFKVLNHSGSGDGFFSSAFQSQLIGNKLYNVSMPENVAFGSIITLKQRRIGGAYLHSHPHLYPEDHPPRQQQVTTYSHKDDNNLWKVKPADQDVDSSETVTLLKSGDLVRLEHVMTQRNLHSHREPAPLSKRHYQVSGYGVKGTGDANDIWLVEVAGATPGSLVQTVRSRIRFVHYYVRCALFSHEKKLPKWGWEQLEATCTTNIRDPRAQWSVEEVHDNRLPNVSFDLYSPSFLEKFLESHAVMSQGNSGLKPKEGEITSRPWQWPINYRGQIFSGKEHRIYLLGNPVLFWSALVLKALFFVCYLIHTIRKKRGSKIDPTLLEYNDRMFRTAWWLLLAWGLHYLPFWFMSRVLYFHHYFPAFLFSAMFCGVMLDYVVRQVCLLVPDGLHVPFLYSCMISFMGLIVYSFYLFHPLAYGMQGNPPSAEGGMMEGLLLLLTCRFPALWAGYGPRAVGCASLIYTMGNDADRILTSFGLDARQRQEYDTVLEKFDDYFVPKRNIIHERARFHARNQKPDESIEEYIRDLYELAAKADVRDKDEAIRDRLVLGILDRDLSERLQLKADLTLQDAILQARQYEQVKAQLSDQRRTNVDAVQFKKSASGGAQQVHSQCKGATGSSRGFSGRRRGRAEKSDFASSAVNNEQAHEKHLERVMKTLASANLKLSYEKCELRKHEIEFLGHRISKNGISPDPGKVEAIIAMPDPTNVPELRRMLGMCNFLGRYLPSLSTVLQPLTQLLGKDREWSWGSMQDTPIRCQRMLMRLMRFSITAEYVPGKKLVIADALSRSPQLTTGESEVITLSEDVEAYLSSVDISWSCAASDKRLKEIAEETRKDRLIQAAIRYTNEGWPKYITDVEDNLRDYYAVRMELSVHHGLLTRGTRIVVPASLHDKIR</sequence>
<evidence type="ECO:0000256" key="11">
    <source>
        <dbReference type="ARBA" id="ARBA00023136"/>
    </source>
</evidence>
<keyword evidence="9" id="KW-0256">Endoplasmic reticulum</keyword>
<proteinExistence type="inferred from homology"/>
<keyword evidence="6" id="KW-0808">Transferase</keyword>
<dbReference type="PROSITE" id="PS50919">
    <property type="entry name" value="MIR"/>
    <property type="match status" value="3"/>
</dbReference>
<evidence type="ECO:0000256" key="12">
    <source>
        <dbReference type="ARBA" id="ARBA00039583"/>
    </source>
</evidence>
<dbReference type="EC" id="2.4.1.109" evidence="4"/>
<evidence type="ECO:0000256" key="16">
    <source>
        <dbReference type="SAM" id="Phobius"/>
    </source>
</evidence>
<dbReference type="Pfam" id="PF02366">
    <property type="entry name" value="PMT"/>
    <property type="match status" value="1"/>
</dbReference>
<dbReference type="EMBL" id="PZQS01000008">
    <property type="protein sequence ID" value="PVD25927.1"/>
    <property type="molecule type" value="Genomic_DNA"/>
</dbReference>
<evidence type="ECO:0000256" key="14">
    <source>
        <dbReference type="ARBA" id="ARBA00045102"/>
    </source>
</evidence>
<evidence type="ECO:0000259" key="17">
    <source>
        <dbReference type="PROSITE" id="PS50919"/>
    </source>
</evidence>
<reference evidence="18 19" key="1">
    <citation type="submission" date="2018-04" db="EMBL/GenBank/DDBJ databases">
        <title>The genome of golden apple snail Pomacea canaliculata provides insight into stress tolerance and invasive adaptation.</title>
        <authorList>
            <person name="Liu C."/>
            <person name="Liu B."/>
            <person name="Ren Y."/>
            <person name="Zhang Y."/>
            <person name="Wang H."/>
            <person name="Li S."/>
            <person name="Jiang F."/>
            <person name="Yin L."/>
            <person name="Zhang G."/>
            <person name="Qian W."/>
            <person name="Fan W."/>
        </authorList>
    </citation>
    <scope>NUCLEOTIDE SEQUENCE [LARGE SCALE GENOMIC DNA]</scope>
    <source>
        <strain evidence="18">SZHN2017</strain>
        <tissue evidence="18">Muscle</tissue>
    </source>
</reference>
<evidence type="ECO:0000256" key="5">
    <source>
        <dbReference type="ARBA" id="ARBA00022676"/>
    </source>
</evidence>
<feature type="transmembrane region" description="Helical" evidence="16">
    <location>
        <begin position="644"/>
        <end position="665"/>
    </location>
</feature>